<dbReference type="RefSeq" id="WP_093037617.1">
    <property type="nucleotide sequence ID" value="NZ_FMZV01000026.1"/>
</dbReference>
<dbReference type="InterPro" id="IPR016163">
    <property type="entry name" value="Ald_DH_C"/>
</dbReference>
<dbReference type="SUPFAM" id="SSF53720">
    <property type="entry name" value="ALDH-like"/>
    <property type="match status" value="1"/>
</dbReference>
<dbReference type="PANTHER" id="PTHR42804:SF1">
    <property type="entry name" value="ALDEHYDE DEHYDROGENASE-RELATED"/>
    <property type="match status" value="1"/>
</dbReference>
<dbReference type="InterPro" id="IPR016161">
    <property type="entry name" value="Ald_DH/histidinol_DH"/>
</dbReference>
<evidence type="ECO:0000256" key="1">
    <source>
        <dbReference type="ARBA" id="ARBA00009986"/>
    </source>
</evidence>
<feature type="domain" description="Aldehyde dehydrogenase" evidence="5">
    <location>
        <begin position="13"/>
        <end position="469"/>
    </location>
</feature>
<feature type="active site" evidence="3">
    <location>
        <position position="246"/>
    </location>
</feature>
<dbReference type="GO" id="GO:0016620">
    <property type="term" value="F:oxidoreductase activity, acting on the aldehyde or oxo group of donors, NAD or NADP as acceptor"/>
    <property type="evidence" value="ECO:0007669"/>
    <property type="project" value="InterPro"/>
</dbReference>
<reference evidence="7" key="1">
    <citation type="submission" date="2016-10" db="EMBL/GenBank/DDBJ databases">
        <authorList>
            <person name="Varghese N."/>
            <person name="Submissions S."/>
        </authorList>
    </citation>
    <scope>NUCLEOTIDE SEQUENCE [LARGE SCALE GENOMIC DNA]</scope>
    <source>
        <strain evidence="7">CGMCC 1.9108</strain>
    </source>
</reference>
<evidence type="ECO:0000256" key="3">
    <source>
        <dbReference type="PROSITE-ProRule" id="PRU10007"/>
    </source>
</evidence>
<accession>A0A1G7END7</accession>
<dbReference type="STRING" id="639004.SAMN04488239_12626"/>
<dbReference type="FunFam" id="3.40.309.10:FF:000012">
    <property type="entry name" value="Betaine aldehyde dehydrogenase"/>
    <property type="match status" value="1"/>
</dbReference>
<sequence>MKKLNKFYIDGAWVDPVSTSTMPIMNPATNSRIGTLSLGNEADVDRAVAAAQRAFETFSCSTKTERLMLLERLLAATRARKEDLAQAITAEMGAPITMSRDAQADCGIGHLEGYIAALKAQEERETLPNGDALTREPIGVCGLITPWNWPINQIAQKVIPALATGCACVLKPSEHTPLSADIYAEIVHEAGFPAGVFNLVHGDGPTVGSAISRHADIAMMSFTGSTRAGIQVSKDAAETVKRVTLELGGKSPNLVFADCDLEKRVAEGVAQCFYNTGQSCDAPTRMLVERACYDEALEIAARAGRTQSVGDPSQEGDHIGPLFDRIQYDRVQAMIQAGIEDGARLLVGGLGKPEGLSQGWFVKPTIFADVTNDMRIAREEIFGPVLVIMPFDSEDEAVRLANDTDYGLAAYVQTGDPKRAARVADRLRAGGIHINGRGAGYGSPFGGYKQSGNGREGGVFGLEDYQELKVRPQFKL</sequence>
<evidence type="ECO:0000259" key="5">
    <source>
        <dbReference type="Pfam" id="PF00171"/>
    </source>
</evidence>
<dbReference type="EMBL" id="FMZV01000026">
    <property type="protein sequence ID" value="SDE65200.1"/>
    <property type="molecule type" value="Genomic_DNA"/>
</dbReference>
<dbReference type="PROSITE" id="PS00687">
    <property type="entry name" value="ALDEHYDE_DEHYDR_GLU"/>
    <property type="match status" value="1"/>
</dbReference>
<organism evidence="6 7">
    <name type="scientific">Ruegeria marina</name>
    <dbReference type="NCBI Taxonomy" id="639004"/>
    <lineage>
        <taxon>Bacteria</taxon>
        <taxon>Pseudomonadati</taxon>
        <taxon>Pseudomonadota</taxon>
        <taxon>Alphaproteobacteria</taxon>
        <taxon>Rhodobacterales</taxon>
        <taxon>Roseobacteraceae</taxon>
        <taxon>Ruegeria</taxon>
    </lineage>
</organism>
<evidence type="ECO:0000313" key="7">
    <source>
        <dbReference type="Proteomes" id="UP000199628"/>
    </source>
</evidence>
<dbReference type="OrthoDB" id="9812625at2"/>
<evidence type="ECO:0000256" key="4">
    <source>
        <dbReference type="RuleBase" id="RU003345"/>
    </source>
</evidence>
<protein>
    <submittedName>
        <fullName evidence="6">Aldehyde dehydrogenase (NAD+)</fullName>
    </submittedName>
</protein>
<dbReference type="InterPro" id="IPR029510">
    <property type="entry name" value="Ald_DH_CS_GLU"/>
</dbReference>
<evidence type="ECO:0000313" key="6">
    <source>
        <dbReference type="EMBL" id="SDE65200.1"/>
    </source>
</evidence>
<dbReference type="FunFam" id="3.40.605.10:FF:000007">
    <property type="entry name" value="NAD/NADP-dependent betaine aldehyde dehydrogenase"/>
    <property type="match status" value="1"/>
</dbReference>
<dbReference type="Gene3D" id="3.40.605.10">
    <property type="entry name" value="Aldehyde Dehydrogenase, Chain A, domain 1"/>
    <property type="match status" value="1"/>
</dbReference>
<dbReference type="InterPro" id="IPR015590">
    <property type="entry name" value="Aldehyde_DH_dom"/>
</dbReference>
<gene>
    <name evidence="6" type="ORF">SAMN04488239_12626</name>
</gene>
<keyword evidence="2 4" id="KW-0560">Oxidoreductase</keyword>
<proteinExistence type="inferred from homology"/>
<dbReference type="PANTHER" id="PTHR42804">
    <property type="entry name" value="ALDEHYDE DEHYDROGENASE"/>
    <property type="match status" value="1"/>
</dbReference>
<dbReference type="CDD" id="cd07138">
    <property type="entry name" value="ALDH_CddD_SSP0762"/>
    <property type="match status" value="1"/>
</dbReference>
<dbReference type="InterPro" id="IPR016162">
    <property type="entry name" value="Ald_DH_N"/>
</dbReference>
<evidence type="ECO:0000256" key="2">
    <source>
        <dbReference type="ARBA" id="ARBA00023002"/>
    </source>
</evidence>
<dbReference type="Gene3D" id="3.40.309.10">
    <property type="entry name" value="Aldehyde Dehydrogenase, Chain A, domain 2"/>
    <property type="match status" value="1"/>
</dbReference>
<comment type="similarity">
    <text evidence="1 4">Belongs to the aldehyde dehydrogenase family.</text>
</comment>
<dbReference type="Proteomes" id="UP000199628">
    <property type="component" value="Unassembled WGS sequence"/>
</dbReference>
<dbReference type="AlphaFoldDB" id="A0A1G7END7"/>
<keyword evidence="7" id="KW-1185">Reference proteome</keyword>
<dbReference type="Pfam" id="PF00171">
    <property type="entry name" value="Aldedh"/>
    <property type="match status" value="1"/>
</dbReference>
<name>A0A1G7END7_9RHOB</name>